<sequence>MEFLLPSQAKSKFGVAIATIIHRSGPNEETMVGEGIGITFVRDGELEGVIVPFVQPALGSSRFSPPKTVMPVVNLSRMRVMEFQALLEFHLGITSVLRDEGGEVGRGIDFWSFYCHCHTPFGFFSLCLLVHYCHCWPEVAEVTITDNGVPPTQWISF</sequence>
<dbReference type="AlphaFoldDB" id="A0A822XJB1"/>
<reference evidence="1 2" key="1">
    <citation type="journal article" date="2020" name="Mol. Biol. Evol.">
        <title>Distinct Expression and Methylation Patterns for Genes with Different Fates following a Single Whole-Genome Duplication in Flowering Plants.</title>
        <authorList>
            <person name="Shi T."/>
            <person name="Rahmani R.S."/>
            <person name="Gugger P.F."/>
            <person name="Wang M."/>
            <person name="Li H."/>
            <person name="Zhang Y."/>
            <person name="Li Z."/>
            <person name="Wang Q."/>
            <person name="Van de Peer Y."/>
            <person name="Marchal K."/>
            <person name="Chen J."/>
        </authorList>
    </citation>
    <scope>NUCLEOTIDE SEQUENCE [LARGE SCALE GENOMIC DNA]</scope>
    <source>
        <tissue evidence="1">Leaf</tissue>
    </source>
</reference>
<gene>
    <name evidence="1" type="ORF">HUJ06_020539</name>
</gene>
<dbReference type="EMBL" id="DUZY01000001">
    <property type="protein sequence ID" value="DAD19076.1"/>
    <property type="molecule type" value="Genomic_DNA"/>
</dbReference>
<keyword evidence="2" id="KW-1185">Reference proteome</keyword>
<evidence type="ECO:0000313" key="1">
    <source>
        <dbReference type="EMBL" id="DAD19076.1"/>
    </source>
</evidence>
<name>A0A822XJB1_NELNU</name>
<protein>
    <submittedName>
        <fullName evidence="1">Uncharacterized protein</fullName>
    </submittedName>
</protein>
<evidence type="ECO:0000313" key="2">
    <source>
        <dbReference type="Proteomes" id="UP000607653"/>
    </source>
</evidence>
<organism evidence="1 2">
    <name type="scientific">Nelumbo nucifera</name>
    <name type="common">Sacred lotus</name>
    <dbReference type="NCBI Taxonomy" id="4432"/>
    <lineage>
        <taxon>Eukaryota</taxon>
        <taxon>Viridiplantae</taxon>
        <taxon>Streptophyta</taxon>
        <taxon>Embryophyta</taxon>
        <taxon>Tracheophyta</taxon>
        <taxon>Spermatophyta</taxon>
        <taxon>Magnoliopsida</taxon>
        <taxon>Proteales</taxon>
        <taxon>Nelumbonaceae</taxon>
        <taxon>Nelumbo</taxon>
    </lineage>
</organism>
<dbReference type="Proteomes" id="UP000607653">
    <property type="component" value="Unassembled WGS sequence"/>
</dbReference>
<accession>A0A822XJB1</accession>
<proteinExistence type="predicted"/>
<comment type="caution">
    <text evidence="1">The sequence shown here is derived from an EMBL/GenBank/DDBJ whole genome shotgun (WGS) entry which is preliminary data.</text>
</comment>